<keyword evidence="3 8" id="KW-0507">mRNA processing</keyword>
<comment type="catalytic activity">
    <reaction evidence="1 8">
        <text>Endonucleolytic cleavage to 5'-phosphomonoester.</text>
        <dbReference type="EC" id="3.1.26.3"/>
    </reaction>
</comment>
<evidence type="ECO:0000259" key="10">
    <source>
        <dbReference type="PROSITE" id="PS50142"/>
    </source>
</evidence>
<dbReference type="CDD" id="cd00593">
    <property type="entry name" value="RIBOc"/>
    <property type="match status" value="1"/>
</dbReference>
<keyword evidence="7 8" id="KW-0694">RNA-binding</keyword>
<dbReference type="Gene3D" id="1.10.1520.10">
    <property type="entry name" value="Ribonuclease III domain"/>
    <property type="match status" value="1"/>
</dbReference>
<feature type="domain" description="RNase III" evidence="10">
    <location>
        <begin position="12"/>
        <end position="137"/>
    </location>
</feature>
<keyword evidence="12" id="KW-1185">Reference proteome</keyword>
<comment type="subunit">
    <text evidence="8">Homodimer.</text>
</comment>
<dbReference type="PROSITE" id="PS50137">
    <property type="entry name" value="DS_RBD"/>
    <property type="match status" value="1"/>
</dbReference>
<evidence type="ECO:0000256" key="8">
    <source>
        <dbReference type="HAMAP-Rule" id="MF_00104"/>
    </source>
</evidence>
<dbReference type="EMBL" id="CP098611">
    <property type="protein sequence ID" value="USR92846.1"/>
    <property type="molecule type" value="Genomic_DNA"/>
</dbReference>
<dbReference type="CDD" id="cd10845">
    <property type="entry name" value="DSRM_RNAse_III_family"/>
    <property type="match status" value="1"/>
</dbReference>
<evidence type="ECO:0000256" key="6">
    <source>
        <dbReference type="ARBA" id="ARBA00022801"/>
    </source>
</evidence>
<dbReference type="PANTHER" id="PTHR11207:SF0">
    <property type="entry name" value="RIBONUCLEASE 3"/>
    <property type="match status" value="1"/>
</dbReference>
<evidence type="ECO:0000256" key="3">
    <source>
        <dbReference type="ARBA" id="ARBA00022664"/>
    </source>
</evidence>
<gene>
    <name evidence="8 11" type="primary">rnc</name>
    <name evidence="11" type="ORF">NEA10_09075</name>
</gene>
<dbReference type="SMART" id="SM00358">
    <property type="entry name" value="DSRM"/>
    <property type="match status" value="1"/>
</dbReference>
<dbReference type="HAMAP" id="MF_00104">
    <property type="entry name" value="RNase_III"/>
    <property type="match status" value="1"/>
</dbReference>
<keyword evidence="5 8" id="KW-0255">Endonuclease</keyword>
<dbReference type="SMART" id="SM00535">
    <property type="entry name" value="RIBOc"/>
    <property type="match status" value="1"/>
</dbReference>
<evidence type="ECO:0000256" key="2">
    <source>
        <dbReference type="ARBA" id="ARBA00010183"/>
    </source>
</evidence>
<dbReference type="Proteomes" id="UP001056708">
    <property type="component" value="Chromosome"/>
</dbReference>
<feature type="active site" evidence="8">
    <location>
        <position position="55"/>
    </location>
</feature>
<dbReference type="InterPro" id="IPR014720">
    <property type="entry name" value="dsRBD_dom"/>
</dbReference>
<evidence type="ECO:0000256" key="5">
    <source>
        <dbReference type="ARBA" id="ARBA00022759"/>
    </source>
</evidence>
<sequence>MVALHPRRQDALHQFMLKLGLEPDSRLNWDLLDTALTHPTISPTRNYERLEFIGDAAIRLASAEFLWESYPEAKVGDYAAIRSVLVSDRTLADIAESYGFQRYLLVGGSASGDKAGYRSRLADALEAVAAALYLSSHDTSLVRPWLDKPFRPLAEEVRQDPARQNYKAALQEWTQGHYRQLPTYRVVEQVTREHNSDCRFSAEVWLNDRCLGRGLGRSIKAAEQAAAREAFVALSQEQQSPKSPVSQS</sequence>
<proteinExistence type="inferred from homology"/>
<dbReference type="PROSITE" id="PS50142">
    <property type="entry name" value="RNASE_3_2"/>
    <property type="match status" value="1"/>
</dbReference>
<comment type="cofactor">
    <cofactor evidence="8">
        <name>Mg(2+)</name>
        <dbReference type="ChEBI" id="CHEBI:18420"/>
    </cofactor>
</comment>
<dbReference type="InterPro" id="IPR011907">
    <property type="entry name" value="RNase_III"/>
</dbReference>
<evidence type="ECO:0000256" key="1">
    <source>
        <dbReference type="ARBA" id="ARBA00000109"/>
    </source>
</evidence>
<dbReference type="InterPro" id="IPR036389">
    <property type="entry name" value="RNase_III_sf"/>
</dbReference>
<dbReference type="InterPro" id="IPR000999">
    <property type="entry name" value="RNase_III_dom"/>
</dbReference>
<keyword evidence="4 8" id="KW-0540">Nuclease</keyword>
<feature type="binding site" evidence="8">
    <location>
        <position position="51"/>
    </location>
    <ligand>
        <name>Mg(2+)</name>
        <dbReference type="ChEBI" id="CHEBI:18420"/>
    </ligand>
</feature>
<evidence type="ECO:0000259" key="9">
    <source>
        <dbReference type="PROSITE" id="PS50137"/>
    </source>
</evidence>
<dbReference type="Pfam" id="PF00035">
    <property type="entry name" value="dsrm"/>
    <property type="match status" value="1"/>
</dbReference>
<comment type="function">
    <text evidence="8">Digests double-stranded RNA. Involved in the processing of primary rRNA transcript to yield the immediate precursors to the large and small rRNAs (23S and 16S). Processes some mRNAs, and tRNAs when they are encoded in the rRNA operon. Processes pre-crRNA and tracrRNA of type II CRISPR loci if present in the organism.</text>
</comment>
<dbReference type="NCBIfam" id="TIGR02191">
    <property type="entry name" value="RNaseIII"/>
    <property type="match status" value="1"/>
</dbReference>
<feature type="domain" description="DRBM" evidence="9">
    <location>
        <begin position="165"/>
        <end position="236"/>
    </location>
</feature>
<evidence type="ECO:0000313" key="12">
    <source>
        <dbReference type="Proteomes" id="UP001056708"/>
    </source>
</evidence>
<keyword evidence="8" id="KW-0699">rRNA-binding</keyword>
<dbReference type="SUPFAM" id="SSF69065">
    <property type="entry name" value="RNase III domain-like"/>
    <property type="match status" value="1"/>
</dbReference>
<keyword evidence="8" id="KW-0819">tRNA processing</keyword>
<keyword evidence="8" id="KW-0479">Metal-binding</keyword>
<comment type="subcellular location">
    <subcellularLocation>
        <location evidence="8">Cytoplasm</location>
    </subcellularLocation>
</comment>
<keyword evidence="8" id="KW-0698">rRNA processing</keyword>
<dbReference type="PANTHER" id="PTHR11207">
    <property type="entry name" value="RIBONUCLEASE III"/>
    <property type="match status" value="1"/>
</dbReference>
<dbReference type="GO" id="GO:0004525">
    <property type="term" value="F:ribonuclease III activity"/>
    <property type="evidence" value="ECO:0007669"/>
    <property type="project" value="UniProtKB-EC"/>
</dbReference>
<dbReference type="Gene3D" id="3.30.160.20">
    <property type="match status" value="1"/>
</dbReference>
<keyword evidence="8" id="KW-0460">Magnesium</keyword>
<dbReference type="RefSeq" id="WP_252665022.1">
    <property type="nucleotide sequence ID" value="NZ_CP098611.1"/>
</dbReference>
<dbReference type="EC" id="3.1.26.3" evidence="8"/>
<feature type="active site" evidence="8">
    <location>
        <position position="126"/>
    </location>
</feature>
<keyword evidence="6 8" id="KW-0378">Hydrolase</keyword>
<evidence type="ECO:0000256" key="4">
    <source>
        <dbReference type="ARBA" id="ARBA00022722"/>
    </source>
</evidence>
<dbReference type="SUPFAM" id="SSF54768">
    <property type="entry name" value="dsRNA-binding domain-like"/>
    <property type="match status" value="1"/>
</dbReference>
<reference evidence="11" key="1">
    <citation type="submission" date="2022-06" db="EMBL/GenBank/DDBJ databases">
        <title>Genome sequence of Phormidium yuhuli AB48 isolated from an industrial photobioreactor environment.</title>
        <authorList>
            <person name="Qiu Y."/>
            <person name="Noonan A.J.C."/>
            <person name="Dofher K."/>
            <person name="Koch M."/>
            <person name="Kieft B."/>
            <person name="Lin X."/>
            <person name="Ziels R.M."/>
            <person name="Hallam S.J."/>
        </authorList>
    </citation>
    <scope>NUCLEOTIDE SEQUENCE</scope>
    <source>
        <strain evidence="11">AB48</strain>
    </source>
</reference>
<comment type="similarity">
    <text evidence="2">Belongs to the ribonuclease III family.</text>
</comment>
<organism evidence="11 12">
    <name type="scientific">Phormidium yuhuli AB48</name>
    <dbReference type="NCBI Taxonomy" id="2940671"/>
    <lineage>
        <taxon>Bacteria</taxon>
        <taxon>Bacillati</taxon>
        <taxon>Cyanobacteriota</taxon>
        <taxon>Cyanophyceae</taxon>
        <taxon>Oscillatoriophycideae</taxon>
        <taxon>Oscillatoriales</taxon>
        <taxon>Oscillatoriaceae</taxon>
        <taxon>Phormidium</taxon>
        <taxon>Phormidium yuhuli</taxon>
    </lineage>
</organism>
<feature type="binding site" evidence="8">
    <location>
        <position position="126"/>
    </location>
    <ligand>
        <name>Mg(2+)</name>
        <dbReference type="ChEBI" id="CHEBI:18420"/>
    </ligand>
</feature>
<evidence type="ECO:0000256" key="7">
    <source>
        <dbReference type="ARBA" id="ARBA00022884"/>
    </source>
</evidence>
<protein>
    <recommendedName>
        <fullName evidence="8">Ribonuclease 3</fullName>
        <ecNumber evidence="8">3.1.26.3</ecNumber>
    </recommendedName>
    <alternativeName>
        <fullName evidence="8">Ribonuclease III</fullName>
        <shortName evidence="8">RNase III</shortName>
    </alternativeName>
</protein>
<feature type="binding site" evidence="8">
    <location>
        <position position="123"/>
    </location>
    <ligand>
        <name>Mg(2+)</name>
        <dbReference type="ChEBI" id="CHEBI:18420"/>
    </ligand>
</feature>
<keyword evidence="8" id="KW-0963">Cytoplasm</keyword>
<name>A0ABY5AX20_9CYAN</name>
<evidence type="ECO:0000313" key="11">
    <source>
        <dbReference type="EMBL" id="USR92846.1"/>
    </source>
</evidence>
<accession>A0ABY5AX20</accession>
<dbReference type="Pfam" id="PF00636">
    <property type="entry name" value="Ribonuclease_3"/>
    <property type="match status" value="1"/>
</dbReference>